<accession>A0ABP7AMP8</accession>
<proteinExistence type="predicted"/>
<dbReference type="Proteomes" id="UP001501490">
    <property type="component" value="Unassembled WGS sequence"/>
</dbReference>
<dbReference type="RefSeq" id="WP_344808589.1">
    <property type="nucleotide sequence ID" value="NZ_BAABAB010000042.1"/>
</dbReference>
<evidence type="ECO:0000313" key="1">
    <source>
        <dbReference type="EMBL" id="GAA3636451.1"/>
    </source>
</evidence>
<evidence type="ECO:0000313" key="2">
    <source>
        <dbReference type="Proteomes" id="UP001501490"/>
    </source>
</evidence>
<protein>
    <submittedName>
        <fullName evidence="1">DUF4188 domain-containing protein</fullName>
    </submittedName>
</protein>
<keyword evidence="2" id="KW-1185">Reference proteome</keyword>
<sequence>MTINRGRMTHRYDGELVVFLIGMTINRWWRVDQWWPVFAAMPGMLAELSRDPGSGLLGYRLTFGAGGPLVVQYWNSHEKLYDYASARDAQHRPAWTRFNQRARKRPGVVGIWHETYQVARAESIYAGAPTMGLAKATEVVPVQPRGDRAAARLAAGEVAVAVGEPATRT</sequence>
<dbReference type="EMBL" id="BAABAB010000042">
    <property type="protein sequence ID" value="GAA3636451.1"/>
    <property type="molecule type" value="Genomic_DNA"/>
</dbReference>
<reference evidence="2" key="1">
    <citation type="journal article" date="2019" name="Int. J. Syst. Evol. Microbiol.">
        <title>The Global Catalogue of Microorganisms (GCM) 10K type strain sequencing project: providing services to taxonomists for standard genome sequencing and annotation.</title>
        <authorList>
            <consortium name="The Broad Institute Genomics Platform"/>
            <consortium name="The Broad Institute Genome Sequencing Center for Infectious Disease"/>
            <person name="Wu L."/>
            <person name="Ma J."/>
        </authorList>
    </citation>
    <scope>NUCLEOTIDE SEQUENCE [LARGE SCALE GENOMIC DNA]</scope>
    <source>
        <strain evidence="2">JCM 16929</strain>
    </source>
</reference>
<gene>
    <name evidence="1" type="ORF">GCM10022236_43760</name>
</gene>
<name>A0ABP7AMP8_9ACTN</name>
<organism evidence="1 2">
    <name type="scientific">Microlunatus ginsengisoli</name>
    <dbReference type="NCBI Taxonomy" id="363863"/>
    <lineage>
        <taxon>Bacteria</taxon>
        <taxon>Bacillati</taxon>
        <taxon>Actinomycetota</taxon>
        <taxon>Actinomycetes</taxon>
        <taxon>Propionibacteriales</taxon>
        <taxon>Propionibacteriaceae</taxon>
        <taxon>Microlunatus</taxon>
    </lineage>
</organism>
<dbReference type="Pfam" id="PF13826">
    <property type="entry name" value="Monooxy_af470-like"/>
    <property type="match status" value="1"/>
</dbReference>
<dbReference type="InterPro" id="IPR025444">
    <property type="entry name" value="Monooxy_af470"/>
</dbReference>
<comment type="caution">
    <text evidence="1">The sequence shown here is derived from an EMBL/GenBank/DDBJ whole genome shotgun (WGS) entry which is preliminary data.</text>
</comment>